<dbReference type="AlphaFoldDB" id="W6UDL2"/>
<dbReference type="RefSeq" id="XP_024347608.1">
    <property type="nucleotide sequence ID" value="XM_024497975.1"/>
</dbReference>
<protein>
    <submittedName>
        <fullName evidence="1">Uncharacterized protein</fullName>
    </submittedName>
</protein>
<dbReference type="CTD" id="36344441"/>
<gene>
    <name evidence="1" type="ORF">EGR_08726</name>
</gene>
<sequence>MIVMEIVEQIERICCSVLMQAITANRIMNSSSPWFHLSCGLFKENGKKSQIQANLGIKKISHHLAPSCSLLGLLVQYTHSLLMKDSSPNLSQLSDKIQRSNSSEGDVKQATCVVAY</sequence>
<comment type="caution">
    <text evidence="1">The sequence shown here is derived from an EMBL/GenBank/DDBJ whole genome shotgun (WGS) entry which is preliminary data.</text>
</comment>
<dbReference type="Proteomes" id="UP000019149">
    <property type="component" value="Unassembled WGS sequence"/>
</dbReference>
<organism evidence="1 2">
    <name type="scientific">Echinococcus granulosus</name>
    <name type="common">Hydatid tapeworm</name>
    <dbReference type="NCBI Taxonomy" id="6210"/>
    <lineage>
        <taxon>Eukaryota</taxon>
        <taxon>Metazoa</taxon>
        <taxon>Spiralia</taxon>
        <taxon>Lophotrochozoa</taxon>
        <taxon>Platyhelminthes</taxon>
        <taxon>Cestoda</taxon>
        <taxon>Eucestoda</taxon>
        <taxon>Cyclophyllidea</taxon>
        <taxon>Taeniidae</taxon>
        <taxon>Echinococcus</taxon>
        <taxon>Echinococcus granulosus group</taxon>
    </lineage>
</organism>
<dbReference type="GeneID" id="36344441"/>
<evidence type="ECO:0000313" key="1">
    <source>
        <dbReference type="EMBL" id="EUB56412.1"/>
    </source>
</evidence>
<dbReference type="EMBL" id="APAU02000117">
    <property type="protein sequence ID" value="EUB56412.1"/>
    <property type="molecule type" value="Genomic_DNA"/>
</dbReference>
<dbReference type="KEGG" id="egl:EGR_08726"/>
<proteinExistence type="predicted"/>
<keyword evidence="2" id="KW-1185">Reference proteome</keyword>
<accession>W6UDL2</accession>
<evidence type="ECO:0000313" key="2">
    <source>
        <dbReference type="Proteomes" id="UP000019149"/>
    </source>
</evidence>
<reference evidence="1 2" key="1">
    <citation type="journal article" date="2013" name="Nat. Genet.">
        <title>The genome of the hydatid tapeworm Echinococcus granulosus.</title>
        <authorList>
            <person name="Zheng H."/>
            <person name="Zhang W."/>
            <person name="Zhang L."/>
            <person name="Zhang Z."/>
            <person name="Li J."/>
            <person name="Lu G."/>
            <person name="Zhu Y."/>
            <person name="Wang Y."/>
            <person name="Huang Y."/>
            <person name="Liu J."/>
            <person name="Kang H."/>
            <person name="Chen J."/>
            <person name="Wang L."/>
            <person name="Chen A."/>
            <person name="Yu S."/>
            <person name="Gao Z."/>
            <person name="Jin L."/>
            <person name="Gu W."/>
            <person name="Wang Z."/>
            <person name="Zhao L."/>
            <person name="Shi B."/>
            <person name="Wen H."/>
            <person name="Lin R."/>
            <person name="Jones M.K."/>
            <person name="Brejova B."/>
            <person name="Vinar T."/>
            <person name="Zhao G."/>
            <person name="McManus D.P."/>
            <person name="Chen Z."/>
            <person name="Zhou Y."/>
            <person name="Wang S."/>
        </authorList>
    </citation>
    <scope>NUCLEOTIDE SEQUENCE [LARGE SCALE GENOMIC DNA]</scope>
</reference>
<name>W6UDL2_ECHGR</name>